<dbReference type="GO" id="GO:0003676">
    <property type="term" value="F:nucleic acid binding"/>
    <property type="evidence" value="ECO:0007669"/>
    <property type="project" value="InterPro"/>
</dbReference>
<comment type="subunit">
    <text evidence="5">Heterooligomer composed of large and small subunits.</text>
</comment>
<evidence type="ECO:0000259" key="9">
    <source>
        <dbReference type="Pfam" id="PF13742"/>
    </source>
</evidence>
<dbReference type="PANTHER" id="PTHR30008">
    <property type="entry name" value="EXODEOXYRIBONUCLEASE 7 LARGE SUBUNIT"/>
    <property type="match status" value="1"/>
</dbReference>
<evidence type="ECO:0000256" key="3">
    <source>
        <dbReference type="ARBA" id="ARBA00022801"/>
    </source>
</evidence>
<keyword evidence="2 5" id="KW-0540">Nuclease</keyword>
<reference evidence="10 11" key="1">
    <citation type="submission" date="2017-08" db="EMBL/GenBank/DDBJ databases">
        <title>WGS of Clinical strains of the CDC Group NO-1 linked to zoonotic infections in humans.</title>
        <authorList>
            <person name="Bernier A.-M."/>
            <person name="Bernard K."/>
        </authorList>
    </citation>
    <scope>NUCLEOTIDE SEQUENCE [LARGE SCALE GENOMIC DNA]</scope>
    <source>
        <strain evidence="10 11">NML00-0135</strain>
    </source>
</reference>
<evidence type="ECO:0000256" key="4">
    <source>
        <dbReference type="ARBA" id="ARBA00022839"/>
    </source>
</evidence>
<comment type="subcellular location">
    <subcellularLocation>
        <location evidence="5 6">Cytoplasm</location>
    </subcellularLocation>
</comment>
<comment type="similarity">
    <text evidence="5 6">Belongs to the XseA family.</text>
</comment>
<evidence type="ECO:0000313" key="11">
    <source>
        <dbReference type="Proteomes" id="UP000218054"/>
    </source>
</evidence>
<evidence type="ECO:0000256" key="1">
    <source>
        <dbReference type="ARBA" id="ARBA00022490"/>
    </source>
</evidence>
<dbReference type="HAMAP" id="MF_00378">
    <property type="entry name" value="Exonuc_7_L"/>
    <property type="match status" value="1"/>
</dbReference>
<feature type="region of interest" description="Disordered" evidence="7">
    <location>
        <begin position="448"/>
        <end position="480"/>
    </location>
</feature>
<organism evidence="10 11">
    <name type="scientific">Vandammella animalimorsus</name>
    <dbReference type="NCBI Taxonomy" id="2029117"/>
    <lineage>
        <taxon>Bacteria</taxon>
        <taxon>Pseudomonadati</taxon>
        <taxon>Pseudomonadota</taxon>
        <taxon>Betaproteobacteria</taxon>
        <taxon>Burkholderiales</taxon>
        <taxon>Comamonadaceae</taxon>
        <taxon>Vandammella</taxon>
    </lineage>
</organism>
<dbReference type="Gene3D" id="2.40.50.1010">
    <property type="match status" value="1"/>
</dbReference>
<evidence type="ECO:0000259" key="8">
    <source>
        <dbReference type="Pfam" id="PF02601"/>
    </source>
</evidence>
<dbReference type="Pfam" id="PF02601">
    <property type="entry name" value="Exonuc_VII_L"/>
    <property type="match status" value="1"/>
</dbReference>
<dbReference type="Proteomes" id="UP000218054">
    <property type="component" value="Unassembled WGS sequence"/>
</dbReference>
<sequence>MPSQDPFSPWRAAGDAHDNAAAPSAAQRAPGARVWPVGALCLAIGDALQARFGAVAVEGEISGLSRAASGHLYFALKDAQGQLRCAMFRRAAQLAAFEPAEGDRVIVQGRVSVYGPRGDLQLVVESMRRAGLGSLYEQFLQLKQRLQQEGLFDAARKRPLAALPRGLAIVTSPNAAALHDALSALRRRAPHVPVLLAPALVQGAGAPASLRAALAQLYEGIAQGRLRRADGQPLHIDTILLVRGGGSIEDLWAFNDAELARLIVQSPVPLVAGIGHETDFTIADWCADLRAPTPTAAAELAALPRQQLLQALRHSHDRLTQALDRYGMEQQRRLQWAGHMLARPSALLAQHAAQLQRNAQRLRHSGQQQLGRQALRLQQHGAQWPRALQASLQAQQQRLAQAALRLRMLDPQQALERGYAILSTAQGEIVREPAQLQPGQTITARLAQGSATLQVPPHTPRASPHPQPKPPPAPQQKLPF</sequence>
<evidence type="ECO:0000256" key="5">
    <source>
        <dbReference type="HAMAP-Rule" id="MF_00378"/>
    </source>
</evidence>
<feature type="domain" description="OB-fold nucleic acid binding" evidence="9">
    <location>
        <begin position="36"/>
        <end position="128"/>
    </location>
</feature>
<dbReference type="CDD" id="cd04489">
    <property type="entry name" value="ExoVII_LU_OBF"/>
    <property type="match status" value="1"/>
</dbReference>
<evidence type="ECO:0000256" key="7">
    <source>
        <dbReference type="SAM" id="MobiDB-lite"/>
    </source>
</evidence>
<keyword evidence="1 5" id="KW-0963">Cytoplasm</keyword>
<comment type="function">
    <text evidence="5">Bidirectionally degrades single-stranded DNA into large acid-insoluble oligonucleotides, which are then degraded further into small acid-soluble oligonucleotides.</text>
</comment>
<dbReference type="AlphaFoldDB" id="A0A2A2AIB6"/>
<proteinExistence type="inferred from homology"/>
<protein>
    <recommendedName>
        <fullName evidence="5">Exodeoxyribonuclease 7 large subunit</fullName>
        <ecNumber evidence="5">3.1.11.6</ecNumber>
    </recommendedName>
    <alternativeName>
        <fullName evidence="5">Exodeoxyribonuclease VII large subunit</fullName>
        <shortName evidence="5">Exonuclease VII large subunit</shortName>
    </alternativeName>
</protein>
<dbReference type="InterPro" id="IPR003753">
    <property type="entry name" value="Exonuc_VII_L"/>
</dbReference>
<keyword evidence="4 5" id="KW-0269">Exonuclease</keyword>
<comment type="caution">
    <text evidence="10">The sequence shown here is derived from an EMBL/GenBank/DDBJ whole genome shotgun (WGS) entry which is preliminary data.</text>
</comment>
<keyword evidence="3 5" id="KW-0378">Hydrolase</keyword>
<accession>A0A2A2AIB6</accession>
<dbReference type="GO" id="GO:0008855">
    <property type="term" value="F:exodeoxyribonuclease VII activity"/>
    <property type="evidence" value="ECO:0007669"/>
    <property type="project" value="UniProtKB-UniRule"/>
</dbReference>
<dbReference type="Pfam" id="PF13742">
    <property type="entry name" value="tRNA_anti_2"/>
    <property type="match status" value="1"/>
</dbReference>
<feature type="compositionally biased region" description="Pro residues" evidence="7">
    <location>
        <begin position="457"/>
        <end position="474"/>
    </location>
</feature>
<dbReference type="GO" id="GO:0005737">
    <property type="term" value="C:cytoplasm"/>
    <property type="evidence" value="ECO:0007669"/>
    <property type="project" value="UniProtKB-SubCell"/>
</dbReference>
<feature type="domain" description="Exonuclease VII large subunit C-terminal" evidence="8">
    <location>
        <begin position="151"/>
        <end position="453"/>
    </location>
</feature>
<comment type="catalytic activity">
    <reaction evidence="5 6">
        <text>Exonucleolytic cleavage in either 5'- to 3'- or 3'- to 5'-direction to yield nucleoside 5'-phosphates.</text>
        <dbReference type="EC" id="3.1.11.6"/>
    </reaction>
</comment>
<dbReference type="PANTHER" id="PTHR30008:SF0">
    <property type="entry name" value="EXODEOXYRIBONUCLEASE 7 LARGE SUBUNIT"/>
    <property type="match status" value="1"/>
</dbReference>
<gene>
    <name evidence="5 10" type="primary">xseA</name>
    <name evidence="10" type="ORF">CK625_07110</name>
</gene>
<dbReference type="RefSeq" id="WP_095539587.1">
    <property type="nucleotide sequence ID" value="NZ_NSJB01000003.1"/>
</dbReference>
<dbReference type="EC" id="3.1.11.6" evidence="5"/>
<dbReference type="InterPro" id="IPR020579">
    <property type="entry name" value="Exonuc_VII_lsu_C"/>
</dbReference>
<evidence type="ECO:0000256" key="6">
    <source>
        <dbReference type="RuleBase" id="RU004355"/>
    </source>
</evidence>
<evidence type="ECO:0000256" key="2">
    <source>
        <dbReference type="ARBA" id="ARBA00022722"/>
    </source>
</evidence>
<dbReference type="NCBIfam" id="TIGR00237">
    <property type="entry name" value="xseA"/>
    <property type="match status" value="1"/>
</dbReference>
<keyword evidence="11" id="KW-1185">Reference proteome</keyword>
<dbReference type="EMBL" id="NSJB01000003">
    <property type="protein sequence ID" value="PAT37359.1"/>
    <property type="molecule type" value="Genomic_DNA"/>
</dbReference>
<dbReference type="InterPro" id="IPR025824">
    <property type="entry name" value="OB-fold_nuc-bd_dom"/>
</dbReference>
<name>A0A2A2AIB6_9BURK</name>
<evidence type="ECO:0000313" key="10">
    <source>
        <dbReference type="EMBL" id="PAT37359.1"/>
    </source>
</evidence>
<dbReference type="GO" id="GO:0009318">
    <property type="term" value="C:exodeoxyribonuclease VII complex"/>
    <property type="evidence" value="ECO:0007669"/>
    <property type="project" value="UniProtKB-UniRule"/>
</dbReference>
<dbReference type="GO" id="GO:0006308">
    <property type="term" value="P:DNA catabolic process"/>
    <property type="evidence" value="ECO:0007669"/>
    <property type="project" value="UniProtKB-UniRule"/>
</dbReference>
<feature type="region of interest" description="Disordered" evidence="7">
    <location>
        <begin position="1"/>
        <end position="27"/>
    </location>
</feature>